<dbReference type="PANTHER" id="PTHR47326">
    <property type="entry name" value="TRANSPOSABLE ELEMENT TC3 TRANSPOSASE-LIKE PROTEIN"/>
    <property type="match status" value="1"/>
</dbReference>
<organism evidence="1 2">
    <name type="scientific">Periplaneta americana</name>
    <name type="common">American cockroach</name>
    <name type="synonym">Blatta americana</name>
    <dbReference type="NCBI Taxonomy" id="6978"/>
    <lineage>
        <taxon>Eukaryota</taxon>
        <taxon>Metazoa</taxon>
        <taxon>Ecdysozoa</taxon>
        <taxon>Arthropoda</taxon>
        <taxon>Hexapoda</taxon>
        <taxon>Insecta</taxon>
        <taxon>Pterygota</taxon>
        <taxon>Neoptera</taxon>
        <taxon>Polyneoptera</taxon>
        <taxon>Dictyoptera</taxon>
        <taxon>Blattodea</taxon>
        <taxon>Blattoidea</taxon>
        <taxon>Blattidae</taxon>
        <taxon>Blattinae</taxon>
        <taxon>Periplaneta</taxon>
    </lineage>
</organism>
<proteinExistence type="predicted"/>
<evidence type="ECO:0000313" key="1">
    <source>
        <dbReference type="EMBL" id="KAJ4428891.1"/>
    </source>
</evidence>
<dbReference type="PANTHER" id="PTHR47326:SF1">
    <property type="entry name" value="HTH PSQ-TYPE DOMAIN-CONTAINING PROTEIN"/>
    <property type="match status" value="1"/>
</dbReference>
<protein>
    <submittedName>
        <fullName evidence="1">Uncharacterized protein</fullName>
    </submittedName>
</protein>
<name>A0ABQ8S4F5_PERAM</name>
<comment type="caution">
    <text evidence="1">The sequence shown here is derived from an EMBL/GenBank/DDBJ whole genome shotgun (WGS) entry which is preliminary data.</text>
</comment>
<dbReference type="Proteomes" id="UP001148838">
    <property type="component" value="Unassembled WGS sequence"/>
</dbReference>
<sequence length="252" mass="28953">MGVYSSYGECENEYNRFSSTNLLYNFDSLGGDVTISAFPSNQVVCLYHVEMIQNFFTLQLAHFPVNENTLFQQDGATSYTARISMDTVNVFFPSRAISRKEDITWPPRSPDLTVCDFFLWGHLKTKVFGAIHLENSSPKTTSLREEVAAIPVNMLRGVMQQFVARLESLYTRIVRSTPTEGNALWGIIKQHVLKHRYQTIEDLKEYSEFFSECGKSDSKRKKNKVLRFAADMALLAEEELILRDMLLKLYNN</sequence>
<evidence type="ECO:0000313" key="2">
    <source>
        <dbReference type="Proteomes" id="UP001148838"/>
    </source>
</evidence>
<keyword evidence="2" id="KW-1185">Reference proteome</keyword>
<dbReference type="InterPro" id="IPR036397">
    <property type="entry name" value="RNaseH_sf"/>
</dbReference>
<dbReference type="Gene3D" id="3.30.420.10">
    <property type="entry name" value="Ribonuclease H-like superfamily/Ribonuclease H"/>
    <property type="match status" value="1"/>
</dbReference>
<reference evidence="1 2" key="1">
    <citation type="journal article" date="2022" name="Allergy">
        <title>Genome assembly and annotation of Periplaneta americana reveal a comprehensive cockroach allergen profile.</title>
        <authorList>
            <person name="Wang L."/>
            <person name="Xiong Q."/>
            <person name="Saelim N."/>
            <person name="Wang L."/>
            <person name="Nong W."/>
            <person name="Wan A.T."/>
            <person name="Shi M."/>
            <person name="Liu X."/>
            <person name="Cao Q."/>
            <person name="Hui J.H.L."/>
            <person name="Sookrung N."/>
            <person name="Leung T.F."/>
            <person name="Tungtrongchitr A."/>
            <person name="Tsui S.K.W."/>
        </authorList>
    </citation>
    <scope>NUCLEOTIDE SEQUENCE [LARGE SCALE GENOMIC DNA]</scope>
    <source>
        <strain evidence="1">PWHHKU_190912</strain>
    </source>
</reference>
<dbReference type="EMBL" id="JAJSOF020000036">
    <property type="protein sequence ID" value="KAJ4428891.1"/>
    <property type="molecule type" value="Genomic_DNA"/>
</dbReference>
<gene>
    <name evidence="1" type="ORF">ANN_25884</name>
</gene>
<accession>A0ABQ8S4F5</accession>